<sequence>MVIDSINEIVDYIINYDLSETAKKEMINLENTIGLHFSLGMHIRNNYELSDVNKVPNLIKEYRQLNNIAIINYDEIDEELRGFYEFIDGMSVNEDGLSYFIINLIWRRIKNV</sequence>
<dbReference type="AlphaFoldDB" id="A0A369BLK5"/>
<name>A0A369BLK5_9BACL</name>
<dbReference type="EMBL" id="QPJW01000002">
    <property type="protein sequence ID" value="RCX21476.1"/>
    <property type="molecule type" value="Genomic_DNA"/>
</dbReference>
<keyword evidence="2" id="KW-1185">Reference proteome</keyword>
<dbReference type="RefSeq" id="WP_220270898.1">
    <property type="nucleotide sequence ID" value="NZ_QPJW01000002.1"/>
</dbReference>
<proteinExistence type="predicted"/>
<evidence type="ECO:0000313" key="1">
    <source>
        <dbReference type="EMBL" id="RCX21476.1"/>
    </source>
</evidence>
<dbReference type="Proteomes" id="UP000253090">
    <property type="component" value="Unassembled WGS sequence"/>
</dbReference>
<accession>A0A369BLK5</accession>
<reference evidence="1 2" key="1">
    <citation type="submission" date="2018-07" db="EMBL/GenBank/DDBJ databases">
        <title>Genomic Encyclopedia of Type Strains, Phase III (KMG-III): the genomes of soil and plant-associated and newly described type strains.</title>
        <authorList>
            <person name="Whitman W."/>
        </authorList>
    </citation>
    <scope>NUCLEOTIDE SEQUENCE [LARGE SCALE GENOMIC DNA]</scope>
    <source>
        <strain evidence="1 2">CECT 8333</strain>
    </source>
</reference>
<organism evidence="1 2">
    <name type="scientific">Fontibacillus phaseoli</name>
    <dbReference type="NCBI Taxonomy" id="1416533"/>
    <lineage>
        <taxon>Bacteria</taxon>
        <taxon>Bacillati</taxon>
        <taxon>Bacillota</taxon>
        <taxon>Bacilli</taxon>
        <taxon>Bacillales</taxon>
        <taxon>Paenibacillaceae</taxon>
        <taxon>Fontibacillus</taxon>
    </lineage>
</organism>
<protein>
    <submittedName>
        <fullName evidence="1">Uncharacterized protein</fullName>
    </submittedName>
</protein>
<comment type="caution">
    <text evidence="1">The sequence shown here is derived from an EMBL/GenBank/DDBJ whole genome shotgun (WGS) entry which is preliminary data.</text>
</comment>
<gene>
    <name evidence="1" type="ORF">DFP94_102229</name>
</gene>
<evidence type="ECO:0000313" key="2">
    <source>
        <dbReference type="Proteomes" id="UP000253090"/>
    </source>
</evidence>